<dbReference type="EMBL" id="WAJS01000005">
    <property type="protein sequence ID" value="KAB1651082.1"/>
    <property type="molecule type" value="Genomic_DNA"/>
</dbReference>
<comment type="function">
    <text evidence="1 6">Required for the transposition of the insertion element.</text>
</comment>
<dbReference type="InterPro" id="IPR001207">
    <property type="entry name" value="Transposase_mutator"/>
</dbReference>
<keyword evidence="8" id="KW-1185">Reference proteome</keyword>
<evidence type="ECO:0000256" key="5">
    <source>
        <dbReference type="ARBA" id="ARBA00023172"/>
    </source>
</evidence>
<dbReference type="GO" id="GO:0003677">
    <property type="term" value="F:DNA binding"/>
    <property type="evidence" value="ECO:0007669"/>
    <property type="project" value="UniProtKB-UniRule"/>
</dbReference>
<evidence type="ECO:0000256" key="1">
    <source>
        <dbReference type="ARBA" id="ARBA00002190"/>
    </source>
</evidence>
<evidence type="ECO:0000313" key="7">
    <source>
        <dbReference type="EMBL" id="KAB1651082.1"/>
    </source>
</evidence>
<keyword evidence="4 6" id="KW-0238">DNA-binding</keyword>
<evidence type="ECO:0000256" key="4">
    <source>
        <dbReference type="ARBA" id="ARBA00023125"/>
    </source>
</evidence>
<keyword evidence="6" id="KW-0814">Transposable element</keyword>
<dbReference type="PANTHER" id="PTHR33217:SF7">
    <property type="entry name" value="TRANSPOSASE FOR INSERTION SEQUENCE ELEMENT IS1081"/>
    <property type="match status" value="1"/>
</dbReference>
<evidence type="ECO:0000256" key="3">
    <source>
        <dbReference type="ARBA" id="ARBA00022578"/>
    </source>
</evidence>
<reference evidence="7 8" key="1">
    <citation type="submission" date="2019-09" db="EMBL/GenBank/DDBJ databases">
        <title>Whole genome shotgun sequencing (WGS) of Ellagibacter isourolithinifaciens DSM 104140(T) and Adlercreutzia muris DSM 29508(T).</title>
        <authorList>
            <person name="Stoll D.A."/>
            <person name="Danylec N."/>
            <person name="Huch M."/>
        </authorList>
    </citation>
    <scope>NUCLEOTIDE SEQUENCE [LARGE SCALE GENOMIC DNA]</scope>
    <source>
        <strain evidence="7 8">DSM 29508</strain>
    </source>
</reference>
<keyword evidence="3 6" id="KW-0815">Transposition</keyword>
<dbReference type="AlphaFoldDB" id="A0A7C8FWN3"/>
<dbReference type="Proteomes" id="UP000479639">
    <property type="component" value="Unassembled WGS sequence"/>
</dbReference>
<gene>
    <name evidence="7" type="ORF">F8D48_02220</name>
</gene>
<sequence>MFGMKGMAAMDSLKQQTTVGHDMPRFGDGMVNIQEPIRIMAESIVNEVMDAQAEDACADGDQRNGCRERTLVASVGAISLRIPKLRRGSYFPEDLPVRYSRADRAVVAAVSEVVAPGVSARKIERVAAQMGIERMSASQVSRICKSLDDIALDLQGRDLSDVAFPCIWPDAAYIKCRDAGHVSSCALATAIGAGPDGCRRLPGLDAVDAESCAGWPAFLRSLRERGADGVICVTSDAREGLRRATGEVSPGAARRRRIVHLTRSAASCAPTRRKRAAVLAILHAVFSERDPDLVRELYHLACEEIEGFCSKAAALLEEAEADALAYPGFPYAHHRRSRTSNVRERADRELKRRSRVVQAFPSKKSLIRMITYNLLRTLTAA</sequence>
<dbReference type="GO" id="GO:0004803">
    <property type="term" value="F:transposase activity"/>
    <property type="evidence" value="ECO:0007669"/>
    <property type="project" value="UniProtKB-UniRule"/>
</dbReference>
<evidence type="ECO:0000256" key="2">
    <source>
        <dbReference type="ARBA" id="ARBA00010961"/>
    </source>
</evidence>
<comment type="similarity">
    <text evidence="2 6">Belongs to the transposase mutator family.</text>
</comment>
<accession>A0A7C8FWN3</accession>
<organism evidence="7 8">
    <name type="scientific">Adlercreutzia muris</name>
    <dbReference type="NCBI Taxonomy" id="1796610"/>
    <lineage>
        <taxon>Bacteria</taxon>
        <taxon>Bacillati</taxon>
        <taxon>Actinomycetota</taxon>
        <taxon>Coriobacteriia</taxon>
        <taxon>Eggerthellales</taxon>
        <taxon>Eggerthellaceae</taxon>
        <taxon>Adlercreutzia</taxon>
    </lineage>
</organism>
<dbReference type="PANTHER" id="PTHR33217">
    <property type="entry name" value="TRANSPOSASE FOR INSERTION SEQUENCE ELEMENT IS1081"/>
    <property type="match status" value="1"/>
</dbReference>
<dbReference type="Pfam" id="PF00872">
    <property type="entry name" value="Transposase_mut"/>
    <property type="match status" value="1"/>
</dbReference>
<dbReference type="GO" id="GO:0006313">
    <property type="term" value="P:DNA transposition"/>
    <property type="evidence" value="ECO:0007669"/>
    <property type="project" value="UniProtKB-UniRule"/>
</dbReference>
<proteinExistence type="inferred from homology"/>
<dbReference type="NCBIfam" id="NF033543">
    <property type="entry name" value="transpos_IS256"/>
    <property type="match status" value="1"/>
</dbReference>
<comment type="caution">
    <text evidence="7">The sequence shown here is derived from an EMBL/GenBank/DDBJ whole genome shotgun (WGS) entry which is preliminary data.</text>
</comment>
<evidence type="ECO:0000313" key="8">
    <source>
        <dbReference type="Proteomes" id="UP000479639"/>
    </source>
</evidence>
<keyword evidence="5 6" id="KW-0233">DNA recombination</keyword>
<protein>
    <recommendedName>
        <fullName evidence="6">Mutator family transposase</fullName>
    </recommendedName>
</protein>
<name>A0A7C8FWN3_9ACTN</name>
<evidence type="ECO:0000256" key="6">
    <source>
        <dbReference type="RuleBase" id="RU365089"/>
    </source>
</evidence>